<dbReference type="SMART" id="SM00354">
    <property type="entry name" value="HTH_LACI"/>
    <property type="match status" value="1"/>
</dbReference>
<evidence type="ECO:0000313" key="5">
    <source>
        <dbReference type="EMBL" id="MFC4262748.1"/>
    </source>
</evidence>
<organism evidence="5 6">
    <name type="scientific">Ferruginibacter yonginensis</name>
    <dbReference type="NCBI Taxonomy" id="1310416"/>
    <lineage>
        <taxon>Bacteria</taxon>
        <taxon>Pseudomonadati</taxon>
        <taxon>Bacteroidota</taxon>
        <taxon>Chitinophagia</taxon>
        <taxon>Chitinophagales</taxon>
        <taxon>Chitinophagaceae</taxon>
        <taxon>Ferruginibacter</taxon>
    </lineage>
</organism>
<comment type="caution">
    <text evidence="5">The sequence shown here is derived from an EMBL/GenBank/DDBJ whole genome shotgun (WGS) entry which is preliminary data.</text>
</comment>
<evidence type="ECO:0000256" key="1">
    <source>
        <dbReference type="ARBA" id="ARBA00023015"/>
    </source>
</evidence>
<evidence type="ECO:0000256" key="2">
    <source>
        <dbReference type="ARBA" id="ARBA00023125"/>
    </source>
</evidence>
<dbReference type="RefSeq" id="WP_379708497.1">
    <property type="nucleotide sequence ID" value="NZ_JBHSCZ010000002.1"/>
</dbReference>
<keyword evidence="6" id="KW-1185">Reference proteome</keyword>
<name>A0ABV8QSW0_9BACT</name>
<dbReference type="CDD" id="cd01392">
    <property type="entry name" value="HTH_LacI"/>
    <property type="match status" value="1"/>
</dbReference>
<evidence type="ECO:0000313" key="6">
    <source>
        <dbReference type="Proteomes" id="UP001595907"/>
    </source>
</evidence>
<dbReference type="CDD" id="cd06267">
    <property type="entry name" value="PBP1_LacI_sugar_binding-like"/>
    <property type="match status" value="1"/>
</dbReference>
<protein>
    <submittedName>
        <fullName evidence="5">LacI family DNA-binding transcriptional regulator</fullName>
    </submittedName>
</protein>
<reference evidence="6" key="1">
    <citation type="journal article" date="2019" name="Int. J. Syst. Evol. Microbiol.">
        <title>The Global Catalogue of Microorganisms (GCM) 10K type strain sequencing project: providing services to taxonomists for standard genome sequencing and annotation.</title>
        <authorList>
            <consortium name="The Broad Institute Genomics Platform"/>
            <consortium name="The Broad Institute Genome Sequencing Center for Infectious Disease"/>
            <person name="Wu L."/>
            <person name="Ma J."/>
        </authorList>
    </citation>
    <scope>NUCLEOTIDE SEQUENCE [LARGE SCALE GENOMIC DNA]</scope>
    <source>
        <strain evidence="6">CECT 8289</strain>
    </source>
</reference>
<feature type="domain" description="HTH lacI-type" evidence="4">
    <location>
        <begin position="1"/>
        <end position="55"/>
    </location>
</feature>
<dbReference type="PANTHER" id="PTHR30146">
    <property type="entry name" value="LACI-RELATED TRANSCRIPTIONAL REPRESSOR"/>
    <property type="match status" value="1"/>
</dbReference>
<dbReference type="InterPro" id="IPR028082">
    <property type="entry name" value="Peripla_BP_I"/>
</dbReference>
<dbReference type="Gene3D" id="1.10.260.40">
    <property type="entry name" value="lambda repressor-like DNA-binding domains"/>
    <property type="match status" value="1"/>
</dbReference>
<dbReference type="Pfam" id="PF00356">
    <property type="entry name" value="LacI"/>
    <property type="match status" value="1"/>
</dbReference>
<dbReference type="SUPFAM" id="SSF53822">
    <property type="entry name" value="Periplasmic binding protein-like I"/>
    <property type="match status" value="1"/>
</dbReference>
<dbReference type="Pfam" id="PF00532">
    <property type="entry name" value="Peripla_BP_1"/>
    <property type="match status" value="1"/>
</dbReference>
<proteinExistence type="predicted"/>
<keyword evidence="1" id="KW-0805">Transcription regulation</keyword>
<dbReference type="Gene3D" id="3.40.50.2300">
    <property type="match status" value="2"/>
</dbReference>
<dbReference type="InterPro" id="IPR000843">
    <property type="entry name" value="HTH_LacI"/>
</dbReference>
<dbReference type="SUPFAM" id="SSF47413">
    <property type="entry name" value="lambda repressor-like DNA-binding domains"/>
    <property type="match status" value="1"/>
</dbReference>
<dbReference type="PROSITE" id="PS50932">
    <property type="entry name" value="HTH_LACI_2"/>
    <property type="match status" value="1"/>
</dbReference>
<dbReference type="InterPro" id="IPR001761">
    <property type="entry name" value="Peripla_BP/Lac1_sug-bd_dom"/>
</dbReference>
<gene>
    <name evidence="5" type="ORF">ACFOWM_07660</name>
</gene>
<keyword evidence="2 5" id="KW-0238">DNA-binding</keyword>
<dbReference type="Proteomes" id="UP001595907">
    <property type="component" value="Unassembled WGS sequence"/>
</dbReference>
<dbReference type="GO" id="GO:0003677">
    <property type="term" value="F:DNA binding"/>
    <property type="evidence" value="ECO:0007669"/>
    <property type="project" value="UniProtKB-KW"/>
</dbReference>
<dbReference type="InterPro" id="IPR010982">
    <property type="entry name" value="Lambda_DNA-bd_dom_sf"/>
</dbReference>
<evidence type="ECO:0000256" key="3">
    <source>
        <dbReference type="ARBA" id="ARBA00023163"/>
    </source>
</evidence>
<sequence length="335" mass="37556">MNLKQLAQELNLSISSVSRALRDSKEISEKTKKLVLAKAKEHNYHANHFASNLRKQKSKTIAVVIPEIANNFFSSAINGAESFIQKKGFHVLIYQTHDDVQQEVAIAKHLQNGRVDGIMMSLTSHTSSIHHLKEIQHKNIPLVFFDRVPHNIEAPKITTNDYESALKATEHLIKNGATKIAILCISNILSITNNRKEGYEAALKNHQLKINKNYILTCDDSREANKQQIRKLLSSANRPNAIFACVEELAICSFEICQELGLKIPQDIKIISYSNLQTADILNPSLTTVTQPAYEIGKEAAAVLFKLIEATANEKIPNKEIVLKSQLFVRNSTKK</sequence>
<keyword evidence="3" id="KW-0804">Transcription</keyword>
<dbReference type="PANTHER" id="PTHR30146:SF109">
    <property type="entry name" value="HTH-TYPE TRANSCRIPTIONAL REGULATOR GALS"/>
    <property type="match status" value="1"/>
</dbReference>
<accession>A0ABV8QSW0</accession>
<evidence type="ECO:0000259" key="4">
    <source>
        <dbReference type="PROSITE" id="PS50932"/>
    </source>
</evidence>
<dbReference type="EMBL" id="JBHSCZ010000002">
    <property type="protein sequence ID" value="MFC4262748.1"/>
    <property type="molecule type" value="Genomic_DNA"/>
</dbReference>